<keyword evidence="1" id="KW-1133">Transmembrane helix</keyword>
<feature type="transmembrane region" description="Helical" evidence="1">
    <location>
        <begin position="65"/>
        <end position="86"/>
    </location>
</feature>
<dbReference type="Proteomes" id="UP001457282">
    <property type="component" value="Unassembled WGS sequence"/>
</dbReference>
<gene>
    <name evidence="2" type="ORF">M0R45_005527</name>
    <name evidence="3" type="ORF">M0R45_005560</name>
</gene>
<dbReference type="EMBL" id="JBEDUW010000001">
    <property type="protein sequence ID" value="KAK9950021.1"/>
    <property type="molecule type" value="Genomic_DNA"/>
</dbReference>
<reference evidence="3 4" key="1">
    <citation type="journal article" date="2023" name="G3 (Bethesda)">
        <title>A chromosome-length genome assembly and annotation of blackberry (Rubus argutus, cv. 'Hillquist').</title>
        <authorList>
            <person name="Bruna T."/>
            <person name="Aryal R."/>
            <person name="Dudchenko O."/>
            <person name="Sargent D.J."/>
            <person name="Mead D."/>
            <person name="Buti M."/>
            <person name="Cavallini A."/>
            <person name="Hytonen T."/>
            <person name="Andres J."/>
            <person name="Pham M."/>
            <person name="Weisz D."/>
            <person name="Mascagni F."/>
            <person name="Usai G."/>
            <person name="Natali L."/>
            <person name="Bassil N."/>
            <person name="Fernandez G.E."/>
            <person name="Lomsadze A."/>
            <person name="Armour M."/>
            <person name="Olukolu B."/>
            <person name="Poorten T."/>
            <person name="Britton C."/>
            <person name="Davik J."/>
            <person name="Ashrafi H."/>
            <person name="Aiden E.L."/>
            <person name="Borodovsky M."/>
            <person name="Worthington M."/>
        </authorList>
    </citation>
    <scope>NUCLEOTIDE SEQUENCE [LARGE SCALE GENOMIC DNA]</scope>
    <source>
        <strain evidence="3">PI 553951</strain>
    </source>
</reference>
<feature type="transmembrane region" description="Helical" evidence="1">
    <location>
        <begin position="28"/>
        <end position="45"/>
    </location>
</feature>
<keyword evidence="1" id="KW-0812">Transmembrane</keyword>
<organism evidence="3 4">
    <name type="scientific">Rubus argutus</name>
    <name type="common">Southern blackberry</name>
    <dbReference type="NCBI Taxonomy" id="59490"/>
    <lineage>
        <taxon>Eukaryota</taxon>
        <taxon>Viridiplantae</taxon>
        <taxon>Streptophyta</taxon>
        <taxon>Embryophyta</taxon>
        <taxon>Tracheophyta</taxon>
        <taxon>Spermatophyta</taxon>
        <taxon>Magnoliopsida</taxon>
        <taxon>eudicotyledons</taxon>
        <taxon>Gunneridae</taxon>
        <taxon>Pentapetalae</taxon>
        <taxon>rosids</taxon>
        <taxon>fabids</taxon>
        <taxon>Rosales</taxon>
        <taxon>Rosaceae</taxon>
        <taxon>Rosoideae</taxon>
        <taxon>Rosoideae incertae sedis</taxon>
        <taxon>Rubus</taxon>
    </lineage>
</organism>
<evidence type="ECO:0000313" key="2">
    <source>
        <dbReference type="EMBL" id="KAK9950021.1"/>
    </source>
</evidence>
<evidence type="ECO:0000313" key="4">
    <source>
        <dbReference type="Proteomes" id="UP001457282"/>
    </source>
</evidence>
<proteinExistence type="predicted"/>
<evidence type="ECO:0008006" key="5">
    <source>
        <dbReference type="Google" id="ProtNLM"/>
    </source>
</evidence>
<dbReference type="EMBL" id="JBEDUW010000001">
    <property type="protein sequence ID" value="KAK9950054.1"/>
    <property type="molecule type" value="Genomic_DNA"/>
</dbReference>
<evidence type="ECO:0000313" key="3">
    <source>
        <dbReference type="EMBL" id="KAK9950054.1"/>
    </source>
</evidence>
<keyword evidence="1" id="KW-0472">Membrane</keyword>
<evidence type="ECO:0000256" key="1">
    <source>
        <dbReference type="SAM" id="Phobius"/>
    </source>
</evidence>
<name>A0AAW1YN93_RUBAR</name>
<comment type="caution">
    <text evidence="3">The sequence shown here is derived from an EMBL/GenBank/DDBJ whole genome shotgun (WGS) entry which is preliminary data.</text>
</comment>
<keyword evidence="4" id="KW-1185">Reference proteome</keyword>
<accession>A0AAW1YN93</accession>
<protein>
    <recommendedName>
        <fullName evidence="5">PGG domain-containing protein</fullName>
    </recommendedName>
</protein>
<sequence length="132" mass="14692">MAVLDHITKDPDEQILESPPVFKTISQLILLVSFITATVVIQAPHEYINGARIPTLLFKCRPSTFYAFIISIILAFSTAFSALIMFRQLENIARITGYCSLINFHGFSYGSADVGHLLVKHNCLEQEEGTST</sequence>
<dbReference type="AlphaFoldDB" id="A0AAW1YN93"/>